<gene>
    <name evidence="1" type="ORF">SAMN04488557_3339</name>
</gene>
<protein>
    <submittedName>
        <fullName evidence="1">Uncharacterized protein</fullName>
    </submittedName>
</protein>
<organism evidence="1 2">
    <name type="scientific">Hyphomicrobium facile</name>
    <dbReference type="NCBI Taxonomy" id="51670"/>
    <lineage>
        <taxon>Bacteria</taxon>
        <taxon>Pseudomonadati</taxon>
        <taxon>Pseudomonadota</taxon>
        <taxon>Alphaproteobacteria</taxon>
        <taxon>Hyphomicrobiales</taxon>
        <taxon>Hyphomicrobiaceae</taxon>
        <taxon>Hyphomicrobium</taxon>
    </lineage>
</organism>
<dbReference type="AlphaFoldDB" id="A0A1I7NT69"/>
<dbReference type="RefSeq" id="WP_092868821.1">
    <property type="nucleotide sequence ID" value="NZ_FPCH01000003.1"/>
</dbReference>
<dbReference type="EMBL" id="FPCH01000003">
    <property type="protein sequence ID" value="SFV37788.1"/>
    <property type="molecule type" value="Genomic_DNA"/>
</dbReference>
<name>A0A1I7NT69_9HYPH</name>
<dbReference type="Proteomes" id="UP000199423">
    <property type="component" value="Unassembled WGS sequence"/>
</dbReference>
<reference evidence="2" key="1">
    <citation type="submission" date="2016-10" db="EMBL/GenBank/DDBJ databases">
        <authorList>
            <person name="Varghese N."/>
            <person name="Submissions S."/>
        </authorList>
    </citation>
    <scope>NUCLEOTIDE SEQUENCE [LARGE SCALE GENOMIC DNA]</scope>
    <source>
        <strain evidence="2">DSM 1565</strain>
    </source>
</reference>
<sequence>MFDCALHFRFLQKATEAMFEMGQASVAAGLACQKRLYDEMTPEGLLAPEPLAPQPLAWSAWFGDWTPVASAPAPLQNEIMQAWLAMASASLAYWPGAQQAVAASRVFPGGDTFWPASVQAYWGSSPWTLYQGPMMAMMLSYGVPYAVAAPTARASTSAMDAADAACTQWRLVFGNAEGRQAMDRHFAPRTPWSAYLH</sequence>
<dbReference type="OrthoDB" id="7931489at2"/>
<evidence type="ECO:0000313" key="2">
    <source>
        <dbReference type="Proteomes" id="UP000199423"/>
    </source>
</evidence>
<proteinExistence type="predicted"/>
<accession>A0A1I7NT69</accession>
<keyword evidence="2" id="KW-1185">Reference proteome</keyword>
<evidence type="ECO:0000313" key="1">
    <source>
        <dbReference type="EMBL" id="SFV37788.1"/>
    </source>
</evidence>